<protein>
    <submittedName>
        <fullName evidence="3">ABC transporter substrate-binding protein</fullName>
    </submittedName>
</protein>
<sequence>MSSTMKRGGLMARCALVCKVWGCVAAVQMAGAVQAQTMSMTDQNGRSVSVPVPVQRIASLVIPGASMVMTLDRSTERLVGINPAAREDMQQGMLGRFFPAAPRIAANMATEGFAPNIEALMNARPDVVLQWGDRGESIVRPMEQMGLNVLTLKYGQTDYVTQWFRLIGQATGRQERGNRLAAWIEQEQQSLRMQVAAIAPSQRPRALFLYRYHGGVQVGGMGTNMDHDIRLAGGINVAGAVKGNAAVTKEQIVAWNPEVILLANLDSHLVPDDLYHDPILSVTTAVQARRLYKMPRGGFRWDPPSQETPLAWRWLAGLLHPERFALQGFRERVRNTYQDLYAATVSEADLDRVLQMPLNQSSRGYQVLRAGGKP</sequence>
<dbReference type="PROSITE" id="PS50983">
    <property type="entry name" value="FE_B12_PBP"/>
    <property type="match status" value="1"/>
</dbReference>
<evidence type="ECO:0000313" key="4">
    <source>
        <dbReference type="Proteomes" id="UP001596001"/>
    </source>
</evidence>
<comment type="caution">
    <text evidence="3">The sequence shown here is derived from an EMBL/GenBank/DDBJ whole genome shotgun (WGS) entry which is preliminary data.</text>
</comment>
<reference evidence="4" key="1">
    <citation type="journal article" date="2019" name="Int. J. Syst. Evol. Microbiol.">
        <title>The Global Catalogue of Microorganisms (GCM) 10K type strain sequencing project: providing services to taxonomists for standard genome sequencing and annotation.</title>
        <authorList>
            <consortium name="The Broad Institute Genomics Platform"/>
            <consortium name="The Broad Institute Genome Sequencing Center for Infectious Disease"/>
            <person name="Wu L."/>
            <person name="Ma J."/>
        </authorList>
    </citation>
    <scope>NUCLEOTIDE SEQUENCE [LARGE SCALE GENOMIC DNA]</scope>
    <source>
        <strain evidence="4">CCUG 49452</strain>
    </source>
</reference>
<dbReference type="PANTHER" id="PTHR30535:SF34">
    <property type="entry name" value="MOLYBDATE-BINDING PROTEIN MOLA"/>
    <property type="match status" value="1"/>
</dbReference>
<keyword evidence="4" id="KW-1185">Reference proteome</keyword>
<dbReference type="Gene3D" id="1.20.58.2180">
    <property type="match status" value="1"/>
</dbReference>
<keyword evidence="1" id="KW-0732">Signal</keyword>
<dbReference type="Gene3D" id="3.40.50.1980">
    <property type="entry name" value="Nitrogenase molybdenum iron protein domain"/>
    <property type="match status" value="2"/>
</dbReference>
<gene>
    <name evidence="3" type="ORF">ACFO6X_14215</name>
</gene>
<dbReference type="PANTHER" id="PTHR30535">
    <property type="entry name" value="VITAMIN B12-BINDING PROTEIN"/>
    <property type="match status" value="1"/>
</dbReference>
<organism evidence="3 4">
    <name type="scientific">Giesbergeria sinuosa</name>
    <dbReference type="NCBI Taxonomy" id="80883"/>
    <lineage>
        <taxon>Bacteria</taxon>
        <taxon>Pseudomonadati</taxon>
        <taxon>Pseudomonadota</taxon>
        <taxon>Betaproteobacteria</taxon>
        <taxon>Burkholderiales</taxon>
        <taxon>Comamonadaceae</taxon>
        <taxon>Giesbergeria</taxon>
    </lineage>
</organism>
<feature type="domain" description="Fe/B12 periplasmic-binding" evidence="2">
    <location>
        <begin position="56"/>
        <end position="323"/>
    </location>
</feature>
<dbReference type="InterPro" id="IPR050902">
    <property type="entry name" value="ABC_Transporter_SBP"/>
</dbReference>
<accession>A0ABV9QG06</accession>
<dbReference type="EMBL" id="JBHSHJ010000014">
    <property type="protein sequence ID" value="MFC4790135.1"/>
    <property type="molecule type" value="Genomic_DNA"/>
</dbReference>
<dbReference type="Proteomes" id="UP001596001">
    <property type="component" value="Unassembled WGS sequence"/>
</dbReference>
<feature type="chain" id="PRO_5047382013" evidence="1">
    <location>
        <begin position="36"/>
        <end position="374"/>
    </location>
</feature>
<dbReference type="RefSeq" id="WP_382434264.1">
    <property type="nucleotide sequence ID" value="NZ_JBHSHJ010000014.1"/>
</dbReference>
<evidence type="ECO:0000256" key="1">
    <source>
        <dbReference type="SAM" id="SignalP"/>
    </source>
</evidence>
<feature type="signal peptide" evidence="1">
    <location>
        <begin position="1"/>
        <end position="35"/>
    </location>
</feature>
<dbReference type="InterPro" id="IPR002491">
    <property type="entry name" value="ABC_transptr_periplasmic_BD"/>
</dbReference>
<name>A0ABV9QG06_9BURK</name>
<evidence type="ECO:0000259" key="2">
    <source>
        <dbReference type="PROSITE" id="PS50983"/>
    </source>
</evidence>
<dbReference type="SUPFAM" id="SSF53807">
    <property type="entry name" value="Helical backbone' metal receptor"/>
    <property type="match status" value="1"/>
</dbReference>
<evidence type="ECO:0000313" key="3">
    <source>
        <dbReference type="EMBL" id="MFC4790135.1"/>
    </source>
</evidence>
<proteinExistence type="predicted"/>
<dbReference type="Pfam" id="PF01497">
    <property type="entry name" value="Peripla_BP_2"/>
    <property type="match status" value="1"/>
</dbReference>